<proteinExistence type="predicted"/>
<dbReference type="GO" id="GO:1903801">
    <property type="term" value="P:L-leucine import across plasma membrane"/>
    <property type="evidence" value="ECO:0007669"/>
    <property type="project" value="TreeGrafter"/>
</dbReference>
<dbReference type="PANTHER" id="PTHR46673:SF2">
    <property type="entry name" value="4F2 CELL-SURFACE ANTIGEN HEAVY CHAIN-LIKE"/>
    <property type="match status" value="1"/>
</dbReference>
<dbReference type="InterPro" id="IPR013780">
    <property type="entry name" value="Glyco_hydro_b"/>
</dbReference>
<dbReference type="PANTHER" id="PTHR46673">
    <property type="entry name" value="4F2 CELL-SURFACE ANTIGEN HEAVY CHAIN"/>
    <property type="match status" value="1"/>
</dbReference>
<evidence type="ECO:0000313" key="1">
    <source>
        <dbReference type="Ensembl" id="ENSEEEP00000043509.2"/>
    </source>
</evidence>
<reference evidence="1" key="5">
    <citation type="submission" date="2025-09" db="UniProtKB">
        <authorList>
            <consortium name="Ensembl"/>
        </authorList>
    </citation>
    <scope>IDENTIFICATION</scope>
</reference>
<dbReference type="Gene3D" id="2.60.40.1180">
    <property type="entry name" value="Golgi alpha-mannosidase II"/>
    <property type="match status" value="1"/>
</dbReference>
<dbReference type="GO" id="GO:0015190">
    <property type="term" value="F:L-leucine transmembrane transporter activity"/>
    <property type="evidence" value="ECO:0007669"/>
    <property type="project" value="TreeGrafter"/>
</dbReference>
<dbReference type="GO" id="GO:0016323">
    <property type="term" value="C:basolateral plasma membrane"/>
    <property type="evidence" value="ECO:0007669"/>
    <property type="project" value="TreeGrafter"/>
</dbReference>
<dbReference type="GO" id="GO:0016324">
    <property type="term" value="C:apical plasma membrane"/>
    <property type="evidence" value="ECO:0007669"/>
    <property type="project" value="TreeGrafter"/>
</dbReference>
<dbReference type="GO" id="GO:0015173">
    <property type="term" value="F:aromatic amino acid transmembrane transporter activity"/>
    <property type="evidence" value="ECO:0007669"/>
    <property type="project" value="TreeGrafter"/>
</dbReference>
<name>A0A4W4H4V3_ELEEL</name>
<reference evidence="2" key="2">
    <citation type="journal article" date="2017" name="Sci. Adv.">
        <title>A tail of two voltages: Proteomic comparison of the three electric organs of the electric eel.</title>
        <authorList>
            <person name="Traeger L.L."/>
            <person name="Sabat G."/>
            <person name="Barrett-Wilt G.A."/>
            <person name="Wells G.B."/>
            <person name="Sussman M.R."/>
        </authorList>
    </citation>
    <scope>NUCLEOTIDE SEQUENCE [LARGE SCALE GENOMIC DNA]</scope>
</reference>
<evidence type="ECO:0000313" key="2">
    <source>
        <dbReference type="Proteomes" id="UP000314983"/>
    </source>
</evidence>
<dbReference type="GO" id="GO:1904273">
    <property type="term" value="P:L-alanine import across plasma membrane"/>
    <property type="evidence" value="ECO:0007669"/>
    <property type="project" value="TreeGrafter"/>
</dbReference>
<dbReference type="GO" id="GO:0015823">
    <property type="term" value="P:phenylalanine transport"/>
    <property type="evidence" value="ECO:0007669"/>
    <property type="project" value="TreeGrafter"/>
</dbReference>
<reference evidence="2" key="1">
    <citation type="journal article" date="2014" name="Science">
        <title>Nonhuman genetics. Genomic basis for the convergent evolution of electric organs.</title>
        <authorList>
            <person name="Gallant J.R."/>
            <person name="Traeger L.L."/>
            <person name="Volkening J.D."/>
            <person name="Moffett H."/>
            <person name="Chen P.H."/>
            <person name="Novina C.D."/>
            <person name="Phillips G.N.Jr."/>
            <person name="Anand R."/>
            <person name="Wells G.B."/>
            <person name="Pinch M."/>
            <person name="Guth R."/>
            <person name="Unguez G.A."/>
            <person name="Albert J.S."/>
            <person name="Zakon H.H."/>
            <person name="Samanta M.P."/>
            <person name="Sussman M.R."/>
        </authorList>
    </citation>
    <scope>NUCLEOTIDE SEQUENCE [LARGE SCALE GENOMIC DNA]</scope>
</reference>
<keyword evidence="2" id="KW-1185">Reference proteome</keyword>
<dbReference type="AlphaFoldDB" id="A0A4W4H4V3"/>
<dbReference type="InterPro" id="IPR042280">
    <property type="entry name" value="SLC3A2"/>
</dbReference>
<dbReference type="STRING" id="8005.ENSEEEP00000043509"/>
<accession>A0A4W4H4V3</accession>
<dbReference type="GO" id="GO:0015180">
    <property type="term" value="F:L-alanine transmembrane transporter activity"/>
    <property type="evidence" value="ECO:0007669"/>
    <property type="project" value="TreeGrafter"/>
</dbReference>
<dbReference type="SUPFAM" id="SSF51011">
    <property type="entry name" value="Glycosyl hydrolase domain"/>
    <property type="match status" value="1"/>
</dbReference>
<sequence length="152" mass="17093">MVLMMTLPGTAIITCGDEISPTAVSAVLIKSSELYLKYPSKTHLSFCQENQRRWRALFRSLSRTRTHEEALLFAIRPLAYLRSWACAHFLVMLHFGSEPVSLDPDWAPSLPERGVFVTSTGLDRFGSVSLRSINLQPHEAVVIKLYEADNQA</sequence>
<dbReference type="Proteomes" id="UP000314983">
    <property type="component" value="Chromosome 15"/>
</dbReference>
<dbReference type="Ensembl" id="ENSEEET00000044008.2">
    <property type="protein sequence ID" value="ENSEEEP00000043509.2"/>
    <property type="gene ID" value="ENSEEEG00000020573.2"/>
</dbReference>
<protein>
    <submittedName>
        <fullName evidence="1">Uncharacterized protein</fullName>
    </submittedName>
</protein>
<dbReference type="GeneTree" id="ENSGT00940000167255"/>
<organism evidence="1 2">
    <name type="scientific">Electrophorus electricus</name>
    <name type="common">Electric eel</name>
    <name type="synonym">Gymnotus electricus</name>
    <dbReference type="NCBI Taxonomy" id="8005"/>
    <lineage>
        <taxon>Eukaryota</taxon>
        <taxon>Metazoa</taxon>
        <taxon>Chordata</taxon>
        <taxon>Craniata</taxon>
        <taxon>Vertebrata</taxon>
        <taxon>Euteleostomi</taxon>
        <taxon>Actinopterygii</taxon>
        <taxon>Neopterygii</taxon>
        <taxon>Teleostei</taxon>
        <taxon>Ostariophysi</taxon>
        <taxon>Gymnotiformes</taxon>
        <taxon>Gymnotoidei</taxon>
        <taxon>Gymnotidae</taxon>
        <taxon>Electrophorus</taxon>
    </lineage>
</organism>
<reference evidence="1" key="3">
    <citation type="submission" date="2020-05" db="EMBL/GenBank/DDBJ databases">
        <title>Electrophorus electricus (electric eel) genome, fEleEle1, primary haplotype.</title>
        <authorList>
            <person name="Myers G."/>
            <person name="Meyer A."/>
            <person name="Fedrigo O."/>
            <person name="Formenti G."/>
            <person name="Rhie A."/>
            <person name="Tracey A."/>
            <person name="Sims Y."/>
            <person name="Jarvis E.D."/>
        </authorList>
    </citation>
    <scope>NUCLEOTIDE SEQUENCE [LARGE SCALE GENOMIC DNA]</scope>
</reference>
<reference evidence="1" key="4">
    <citation type="submission" date="2025-08" db="UniProtKB">
        <authorList>
            <consortium name="Ensembl"/>
        </authorList>
    </citation>
    <scope>IDENTIFICATION</scope>
</reference>